<feature type="transmembrane region" description="Helical" evidence="2">
    <location>
        <begin position="27"/>
        <end position="48"/>
    </location>
</feature>
<dbReference type="RefSeq" id="WP_094302874.1">
    <property type="nucleotide sequence ID" value="NZ_NOWT01000006.1"/>
</dbReference>
<keyword evidence="2" id="KW-0472">Membrane</keyword>
<dbReference type="Proteomes" id="UP000215367">
    <property type="component" value="Unassembled WGS sequence"/>
</dbReference>
<feature type="coiled-coil region" evidence="1">
    <location>
        <begin position="267"/>
        <end position="315"/>
    </location>
</feature>
<reference evidence="3 4" key="1">
    <citation type="submission" date="2017-07" db="EMBL/GenBank/DDBJ databases">
        <title>Whole genome sequence of Azospirillum brasilense 2A1, a potential biofertilizer strain.</title>
        <authorList>
            <person name="Fontana C.A."/>
            <person name="Toffoli L.M."/>
            <person name="Salazar S.M."/>
            <person name="Puglisi E."/>
            <person name="Pedraza R."/>
            <person name="Bassi D."/>
            <person name="Cocconcelli P.S."/>
        </authorList>
    </citation>
    <scope>NUCLEOTIDE SEQUENCE [LARGE SCALE GENOMIC DNA]</scope>
    <source>
        <strain evidence="3 4">2A1</strain>
    </source>
</reference>
<dbReference type="SUPFAM" id="SSF58113">
    <property type="entry name" value="Apolipoprotein A-I"/>
    <property type="match status" value="1"/>
</dbReference>
<dbReference type="EMBL" id="NOWT01000006">
    <property type="protein sequence ID" value="OYD84554.1"/>
    <property type="molecule type" value="Genomic_DNA"/>
</dbReference>
<gene>
    <name evidence="3" type="ORF">CHT98_08795</name>
</gene>
<keyword evidence="3" id="KW-0966">Cell projection</keyword>
<keyword evidence="3" id="KW-0282">Flagellum</keyword>
<evidence type="ECO:0000256" key="2">
    <source>
        <dbReference type="SAM" id="Phobius"/>
    </source>
</evidence>
<accession>A0A235HGH3</accession>
<proteinExistence type="predicted"/>
<name>A0A235HGH3_AZOBR</name>
<dbReference type="AlphaFoldDB" id="A0A235HGH3"/>
<keyword evidence="3" id="KW-0969">Cilium</keyword>
<evidence type="ECO:0000256" key="1">
    <source>
        <dbReference type="SAM" id="Coils"/>
    </source>
</evidence>
<keyword evidence="2" id="KW-0812">Transmembrane</keyword>
<evidence type="ECO:0000313" key="3">
    <source>
        <dbReference type="EMBL" id="OYD84554.1"/>
    </source>
</evidence>
<organism evidence="3 4">
    <name type="scientific">Azospirillum brasilense</name>
    <dbReference type="NCBI Taxonomy" id="192"/>
    <lineage>
        <taxon>Bacteria</taxon>
        <taxon>Pseudomonadati</taxon>
        <taxon>Pseudomonadota</taxon>
        <taxon>Alphaproteobacteria</taxon>
        <taxon>Rhodospirillales</taxon>
        <taxon>Azospirillaceae</taxon>
        <taxon>Azospirillum</taxon>
    </lineage>
</organism>
<feature type="transmembrane region" description="Helical" evidence="2">
    <location>
        <begin position="143"/>
        <end position="161"/>
    </location>
</feature>
<protein>
    <submittedName>
        <fullName evidence="3">Flagellar motor protein MotA</fullName>
    </submittedName>
</protein>
<evidence type="ECO:0000313" key="4">
    <source>
        <dbReference type="Proteomes" id="UP000215367"/>
    </source>
</evidence>
<feature type="transmembrane region" description="Helical" evidence="2">
    <location>
        <begin position="54"/>
        <end position="71"/>
    </location>
</feature>
<sequence length="395" mass="42799">MAAIAPSSHPLEEPSPMTRPERFLTRMILFLVVVGSVTALLFPALRAAFMNNPALNGLILGTLLAGILFIFRQVLMLRPEVAWLEHFQSGNPAVAAPEPVLLAPMARMLRERRGRLTLSALSMRSLLDGIASRLDESRELSRYLIGLLIFLGLLGTFWGLLHTVQSVGSVIGGLSVQGGDVGAMFSNLQHGLEAPLTGMGTAFSSSLFGLAGSLVLGFLELQASQAHNRFFQDVEDWLSGATRLSSGAGGGLETGDQSMPAYLTALLEQTAENLDSLQRTVATAEEGRRSANANLMALTERLSTLTDQMRAEQQLLLRLGESQLEMKGLLDRLSDAAIGGFDDASRQHLRNMDIYLARMVEESSTGRVQAVQEIRSEIKLLARTIAALAEESEQR</sequence>
<comment type="caution">
    <text evidence="3">The sequence shown here is derived from an EMBL/GenBank/DDBJ whole genome shotgun (WGS) entry which is preliminary data.</text>
</comment>
<keyword evidence="1" id="KW-0175">Coiled coil</keyword>
<keyword evidence="2" id="KW-1133">Transmembrane helix</keyword>
<feature type="transmembrane region" description="Helical" evidence="2">
    <location>
        <begin position="196"/>
        <end position="219"/>
    </location>
</feature>